<keyword evidence="5 6" id="KW-0472">Membrane</keyword>
<feature type="transmembrane region" description="Helical" evidence="6">
    <location>
        <begin position="45"/>
        <end position="62"/>
    </location>
</feature>
<evidence type="ECO:0000256" key="1">
    <source>
        <dbReference type="ARBA" id="ARBA00004141"/>
    </source>
</evidence>
<comment type="subcellular location">
    <subcellularLocation>
        <location evidence="1">Membrane</location>
        <topology evidence="1">Multi-pass membrane protein</topology>
    </subcellularLocation>
</comment>
<accession>A0ABY8R250</accession>
<organism evidence="8 9">
    <name type="scientific">Paraclostridium bifermentans</name>
    <name type="common">Clostridium bifermentans</name>
    <dbReference type="NCBI Taxonomy" id="1490"/>
    <lineage>
        <taxon>Bacteria</taxon>
        <taxon>Bacillati</taxon>
        <taxon>Bacillota</taxon>
        <taxon>Clostridia</taxon>
        <taxon>Peptostreptococcales</taxon>
        <taxon>Peptostreptococcaceae</taxon>
        <taxon>Paraclostridium</taxon>
    </lineage>
</organism>
<evidence type="ECO:0000313" key="8">
    <source>
        <dbReference type="EMBL" id="WGX75083.1"/>
    </source>
</evidence>
<evidence type="ECO:0000256" key="4">
    <source>
        <dbReference type="ARBA" id="ARBA00022989"/>
    </source>
</evidence>
<gene>
    <name evidence="8" type="ORF">QJS64_13460</name>
</gene>
<dbReference type="PANTHER" id="PTHR38459:SF1">
    <property type="entry name" value="PROPHAGE BACTOPRENOL-LINKED GLUCOSE TRANSLOCASE HOMOLOG"/>
    <property type="match status" value="1"/>
</dbReference>
<feature type="transmembrane region" description="Helical" evidence="6">
    <location>
        <begin position="83"/>
        <end position="102"/>
    </location>
</feature>
<keyword evidence="3 6" id="KW-0812">Transmembrane</keyword>
<dbReference type="Pfam" id="PF04138">
    <property type="entry name" value="GtrA_DPMS_TM"/>
    <property type="match status" value="1"/>
</dbReference>
<evidence type="ECO:0000313" key="9">
    <source>
        <dbReference type="Proteomes" id="UP001239169"/>
    </source>
</evidence>
<evidence type="ECO:0000256" key="2">
    <source>
        <dbReference type="ARBA" id="ARBA00009399"/>
    </source>
</evidence>
<feature type="transmembrane region" description="Helical" evidence="6">
    <location>
        <begin position="20"/>
        <end position="39"/>
    </location>
</feature>
<feature type="transmembrane region" description="Helical" evidence="6">
    <location>
        <begin position="108"/>
        <end position="130"/>
    </location>
</feature>
<protein>
    <submittedName>
        <fullName evidence="8">GtrA family protein</fullName>
    </submittedName>
</protein>
<dbReference type="Proteomes" id="UP001239169">
    <property type="component" value="Chromosome"/>
</dbReference>
<proteinExistence type="inferred from homology"/>
<evidence type="ECO:0000256" key="5">
    <source>
        <dbReference type="ARBA" id="ARBA00023136"/>
    </source>
</evidence>
<feature type="domain" description="GtrA/DPMS transmembrane" evidence="7">
    <location>
        <begin position="17"/>
        <end position="127"/>
    </location>
</feature>
<evidence type="ECO:0000259" key="7">
    <source>
        <dbReference type="Pfam" id="PF04138"/>
    </source>
</evidence>
<evidence type="ECO:0000256" key="3">
    <source>
        <dbReference type="ARBA" id="ARBA00022692"/>
    </source>
</evidence>
<name>A0ABY8R250_PARBF</name>
<dbReference type="InterPro" id="IPR051401">
    <property type="entry name" value="GtrA_CellWall_Glycosyl"/>
</dbReference>
<comment type="similarity">
    <text evidence="2">Belongs to the GtrA family.</text>
</comment>
<keyword evidence="9" id="KW-1185">Reference proteome</keyword>
<keyword evidence="4 6" id="KW-1133">Transmembrane helix</keyword>
<dbReference type="EMBL" id="CP124685">
    <property type="protein sequence ID" value="WGX75083.1"/>
    <property type="molecule type" value="Genomic_DNA"/>
</dbReference>
<dbReference type="PANTHER" id="PTHR38459">
    <property type="entry name" value="PROPHAGE BACTOPRENOL-LINKED GLUCOSE TRANSLOCASE HOMOLOG"/>
    <property type="match status" value="1"/>
</dbReference>
<dbReference type="InterPro" id="IPR007267">
    <property type="entry name" value="GtrA_DPMS_TM"/>
</dbReference>
<sequence>MILILKKYKMKIIEYLKFNAIGISNFVISQMIYISLYLFLEIHYLVAYSITSLISVSASYFLNSKFTFKESNYTAKKFLLSSLVYVFEFFLNMIIIILFVNILNINEIIAPLFAPVFSTPPVFFMMRAVIKKIYIK</sequence>
<evidence type="ECO:0000256" key="6">
    <source>
        <dbReference type="SAM" id="Phobius"/>
    </source>
</evidence>
<reference evidence="8 9" key="1">
    <citation type="submission" date="2023-04" db="EMBL/GenBank/DDBJ databases">
        <title>Bacteria Genome Submission.</title>
        <authorList>
            <person name="Isaac P."/>
        </authorList>
    </citation>
    <scope>NUCLEOTIDE SEQUENCE [LARGE SCALE GENOMIC DNA]</scope>
    <source>
        <strain evidence="8 9">SampleS7P1</strain>
    </source>
</reference>